<comment type="similarity">
    <text evidence="2">Belongs to the peptidase A24 family.</text>
</comment>
<keyword evidence="3" id="KW-1003">Cell membrane</keyword>
<dbReference type="PANTHER" id="PTHR30487">
    <property type="entry name" value="TYPE 4 PREPILIN-LIKE PROTEINS LEADER PEPTIDE-PROCESSING ENZYME"/>
    <property type="match status" value="1"/>
</dbReference>
<keyword evidence="4 7" id="KW-0812">Transmembrane</keyword>
<evidence type="ECO:0000256" key="6">
    <source>
        <dbReference type="ARBA" id="ARBA00023136"/>
    </source>
</evidence>
<gene>
    <name evidence="10" type="ORF">A2876_01640</name>
</gene>
<dbReference type="Proteomes" id="UP000178176">
    <property type="component" value="Unassembled WGS sequence"/>
</dbReference>
<evidence type="ECO:0000259" key="8">
    <source>
        <dbReference type="Pfam" id="PF01478"/>
    </source>
</evidence>
<feature type="transmembrane region" description="Helical" evidence="7">
    <location>
        <begin position="79"/>
        <end position="106"/>
    </location>
</feature>
<dbReference type="InterPro" id="IPR050882">
    <property type="entry name" value="Prepilin_peptidase/N-MTase"/>
</dbReference>
<dbReference type="Pfam" id="PF06750">
    <property type="entry name" value="A24_N_bact"/>
    <property type="match status" value="1"/>
</dbReference>
<evidence type="ECO:0000313" key="10">
    <source>
        <dbReference type="EMBL" id="OGC92860.1"/>
    </source>
</evidence>
<feature type="transmembrane region" description="Helical" evidence="7">
    <location>
        <begin position="184"/>
        <end position="204"/>
    </location>
</feature>
<feature type="domain" description="Prepilin peptidase A24 N-terminal" evidence="9">
    <location>
        <begin position="9"/>
        <end position="88"/>
    </location>
</feature>
<name>A0A1F4YFS9_9BACT</name>
<comment type="subcellular location">
    <subcellularLocation>
        <location evidence="1">Cell membrane</location>
        <topology evidence="1">Multi-pass membrane protein</topology>
    </subcellularLocation>
</comment>
<evidence type="ECO:0000313" key="11">
    <source>
        <dbReference type="Proteomes" id="UP000178176"/>
    </source>
</evidence>
<feature type="domain" description="Prepilin type IV endopeptidase peptidase" evidence="8">
    <location>
        <begin position="95"/>
        <end position="200"/>
    </location>
</feature>
<evidence type="ECO:0000256" key="3">
    <source>
        <dbReference type="ARBA" id="ARBA00022475"/>
    </source>
</evidence>
<dbReference type="AlphaFoldDB" id="A0A1F4YFS9"/>
<dbReference type="GO" id="GO:0004190">
    <property type="term" value="F:aspartic-type endopeptidase activity"/>
    <property type="evidence" value="ECO:0007669"/>
    <property type="project" value="InterPro"/>
</dbReference>
<organism evidence="10 11">
    <name type="scientific">Candidatus Amesbacteria bacterium RIFCSPHIGHO2_01_FULL_48_32b</name>
    <dbReference type="NCBI Taxonomy" id="1797253"/>
    <lineage>
        <taxon>Bacteria</taxon>
        <taxon>Candidatus Amesiibacteriota</taxon>
    </lineage>
</organism>
<dbReference type="Pfam" id="PF01478">
    <property type="entry name" value="Peptidase_A24"/>
    <property type="match status" value="1"/>
</dbReference>
<sequence>MMAQLLWFVIGAAAGSTANAVIDRLPRHESWFRGRSHCDKCGHVLGLLDLIPLLSYLVLGGKCRYCRKKIANRNFGVELLLGLSFMVIGGHLLSLIVWVTVVIAVMDWETRLVSEFLVLVWGILVIADKFLISNYLVDLNSLLGLAVGVGVIGGLWALSRGRAMGFGDVEIAAVMGWWLGWPKIGVALWAAFVAGAIMGVIKLIKRLSRLKSEIAFGPFLILGTWAAYLWGSMIWKWVFRF</sequence>
<evidence type="ECO:0000256" key="4">
    <source>
        <dbReference type="ARBA" id="ARBA00022692"/>
    </source>
</evidence>
<keyword evidence="6 7" id="KW-0472">Membrane</keyword>
<evidence type="ECO:0000256" key="2">
    <source>
        <dbReference type="ARBA" id="ARBA00005801"/>
    </source>
</evidence>
<evidence type="ECO:0008006" key="12">
    <source>
        <dbReference type="Google" id="ProtNLM"/>
    </source>
</evidence>
<evidence type="ECO:0000256" key="1">
    <source>
        <dbReference type="ARBA" id="ARBA00004651"/>
    </source>
</evidence>
<keyword evidence="5 7" id="KW-1133">Transmembrane helix</keyword>
<feature type="transmembrane region" description="Helical" evidence="7">
    <location>
        <begin position="42"/>
        <end position="59"/>
    </location>
</feature>
<dbReference type="InterPro" id="IPR000045">
    <property type="entry name" value="Prepilin_IV_endopep_pep"/>
</dbReference>
<dbReference type="InterPro" id="IPR010627">
    <property type="entry name" value="Prepilin_pept_A24_N"/>
</dbReference>
<dbReference type="GO" id="GO:0005886">
    <property type="term" value="C:plasma membrane"/>
    <property type="evidence" value="ECO:0007669"/>
    <property type="project" value="UniProtKB-SubCell"/>
</dbReference>
<proteinExistence type="inferred from homology"/>
<protein>
    <recommendedName>
        <fullName evidence="12">Prepilin peptidase</fullName>
    </recommendedName>
</protein>
<evidence type="ECO:0000256" key="7">
    <source>
        <dbReference type="SAM" id="Phobius"/>
    </source>
</evidence>
<feature type="transmembrane region" description="Helical" evidence="7">
    <location>
        <begin position="112"/>
        <end position="132"/>
    </location>
</feature>
<feature type="transmembrane region" description="Helical" evidence="7">
    <location>
        <begin position="139"/>
        <end position="158"/>
    </location>
</feature>
<feature type="transmembrane region" description="Helical" evidence="7">
    <location>
        <begin position="216"/>
        <end position="238"/>
    </location>
</feature>
<evidence type="ECO:0000259" key="9">
    <source>
        <dbReference type="Pfam" id="PF06750"/>
    </source>
</evidence>
<accession>A0A1F4YFS9</accession>
<comment type="caution">
    <text evidence="10">The sequence shown here is derived from an EMBL/GenBank/DDBJ whole genome shotgun (WGS) entry which is preliminary data.</text>
</comment>
<dbReference type="GO" id="GO:0006465">
    <property type="term" value="P:signal peptide processing"/>
    <property type="evidence" value="ECO:0007669"/>
    <property type="project" value="TreeGrafter"/>
</dbReference>
<dbReference type="Gene3D" id="1.20.120.1220">
    <property type="match status" value="1"/>
</dbReference>
<dbReference type="PANTHER" id="PTHR30487:SF0">
    <property type="entry name" value="PREPILIN LEADER PEPTIDASE_N-METHYLTRANSFERASE-RELATED"/>
    <property type="match status" value="1"/>
</dbReference>
<evidence type="ECO:0000256" key="5">
    <source>
        <dbReference type="ARBA" id="ARBA00022989"/>
    </source>
</evidence>
<reference evidence="10 11" key="1">
    <citation type="journal article" date="2016" name="Nat. Commun.">
        <title>Thousands of microbial genomes shed light on interconnected biogeochemical processes in an aquifer system.</title>
        <authorList>
            <person name="Anantharaman K."/>
            <person name="Brown C.T."/>
            <person name="Hug L.A."/>
            <person name="Sharon I."/>
            <person name="Castelle C.J."/>
            <person name="Probst A.J."/>
            <person name="Thomas B.C."/>
            <person name="Singh A."/>
            <person name="Wilkins M.J."/>
            <person name="Karaoz U."/>
            <person name="Brodie E.L."/>
            <person name="Williams K.H."/>
            <person name="Hubbard S.S."/>
            <person name="Banfield J.F."/>
        </authorList>
    </citation>
    <scope>NUCLEOTIDE SEQUENCE [LARGE SCALE GENOMIC DNA]</scope>
</reference>
<dbReference type="EMBL" id="MEXH01000005">
    <property type="protein sequence ID" value="OGC92860.1"/>
    <property type="molecule type" value="Genomic_DNA"/>
</dbReference>